<feature type="compositionally biased region" description="Pro residues" evidence="1">
    <location>
        <begin position="46"/>
        <end position="59"/>
    </location>
</feature>
<dbReference type="Proteomes" id="UP001215280">
    <property type="component" value="Unassembled WGS sequence"/>
</dbReference>
<dbReference type="AlphaFoldDB" id="A0AAD7MFX7"/>
<proteinExistence type="predicted"/>
<feature type="compositionally biased region" description="Basic and acidic residues" evidence="1">
    <location>
        <begin position="102"/>
        <end position="125"/>
    </location>
</feature>
<accession>A0AAD7MFX7</accession>
<feature type="compositionally biased region" description="Pro residues" evidence="1">
    <location>
        <begin position="133"/>
        <end position="142"/>
    </location>
</feature>
<comment type="caution">
    <text evidence="2">The sequence shown here is derived from an EMBL/GenBank/DDBJ whole genome shotgun (WGS) entry which is preliminary data.</text>
</comment>
<evidence type="ECO:0000313" key="2">
    <source>
        <dbReference type="EMBL" id="KAJ7715575.1"/>
    </source>
</evidence>
<keyword evidence="3" id="KW-1185">Reference proteome</keyword>
<dbReference type="EMBL" id="JARJLG010000346">
    <property type="protein sequence ID" value="KAJ7715575.1"/>
    <property type="molecule type" value="Genomic_DNA"/>
</dbReference>
<feature type="compositionally biased region" description="Basic and acidic residues" evidence="1">
    <location>
        <begin position="188"/>
        <end position="211"/>
    </location>
</feature>
<evidence type="ECO:0000256" key="1">
    <source>
        <dbReference type="SAM" id="MobiDB-lite"/>
    </source>
</evidence>
<feature type="region of interest" description="Disordered" evidence="1">
    <location>
        <begin position="1"/>
        <end position="211"/>
    </location>
</feature>
<protein>
    <submittedName>
        <fullName evidence="2">Uncharacterized protein</fullName>
    </submittedName>
</protein>
<feature type="compositionally biased region" description="Polar residues" evidence="1">
    <location>
        <begin position="11"/>
        <end position="38"/>
    </location>
</feature>
<reference evidence="2" key="1">
    <citation type="submission" date="2023-03" db="EMBL/GenBank/DDBJ databases">
        <title>Massive genome expansion in bonnet fungi (Mycena s.s.) driven by repeated elements and novel gene families across ecological guilds.</title>
        <authorList>
            <consortium name="Lawrence Berkeley National Laboratory"/>
            <person name="Harder C.B."/>
            <person name="Miyauchi S."/>
            <person name="Viragh M."/>
            <person name="Kuo A."/>
            <person name="Thoen E."/>
            <person name="Andreopoulos B."/>
            <person name="Lu D."/>
            <person name="Skrede I."/>
            <person name="Drula E."/>
            <person name="Henrissat B."/>
            <person name="Morin E."/>
            <person name="Kohler A."/>
            <person name="Barry K."/>
            <person name="LaButti K."/>
            <person name="Morin E."/>
            <person name="Salamov A."/>
            <person name="Lipzen A."/>
            <person name="Mereny Z."/>
            <person name="Hegedus B."/>
            <person name="Baldrian P."/>
            <person name="Stursova M."/>
            <person name="Weitz H."/>
            <person name="Taylor A."/>
            <person name="Grigoriev I.V."/>
            <person name="Nagy L.G."/>
            <person name="Martin F."/>
            <person name="Kauserud H."/>
        </authorList>
    </citation>
    <scope>NUCLEOTIDE SEQUENCE</scope>
    <source>
        <strain evidence="2">CBHHK188m</strain>
    </source>
</reference>
<gene>
    <name evidence="2" type="ORF">DFH07DRAFT_862770</name>
</gene>
<name>A0AAD7MFX7_9AGAR</name>
<sequence>MDFNLHVQDNKAIQTTSGLGNISTSNQITSTPPTAPQENSDKSPPISAPPPPPLFPPHQAPGHEGALEKLGLDYHSVPPPPPLTTPIGKPRVENDVPPPIPPKHEGMLKQMRLEHEQPPHPHESVLEGAGWVTPPPPPPLPGLPGKTELVQPPPLAPKPAGILESVEHHDGIPPAERPLGAGPGLSQPKEEHMEEVNGGGERREDVLNKDV</sequence>
<evidence type="ECO:0000313" key="3">
    <source>
        <dbReference type="Proteomes" id="UP001215280"/>
    </source>
</evidence>
<dbReference type="PRINTS" id="PR01217">
    <property type="entry name" value="PRICHEXTENSN"/>
</dbReference>
<organism evidence="2 3">
    <name type="scientific">Mycena maculata</name>
    <dbReference type="NCBI Taxonomy" id="230809"/>
    <lineage>
        <taxon>Eukaryota</taxon>
        <taxon>Fungi</taxon>
        <taxon>Dikarya</taxon>
        <taxon>Basidiomycota</taxon>
        <taxon>Agaricomycotina</taxon>
        <taxon>Agaricomycetes</taxon>
        <taxon>Agaricomycetidae</taxon>
        <taxon>Agaricales</taxon>
        <taxon>Marasmiineae</taxon>
        <taxon>Mycenaceae</taxon>
        <taxon>Mycena</taxon>
    </lineage>
</organism>